<feature type="compositionally biased region" description="Polar residues" evidence="1">
    <location>
        <begin position="179"/>
        <end position="210"/>
    </location>
</feature>
<evidence type="ECO:0000256" key="2">
    <source>
        <dbReference type="SAM" id="Phobius"/>
    </source>
</evidence>
<dbReference type="eggNOG" id="COG1426">
    <property type="taxonomic scope" value="Bacteria"/>
</dbReference>
<proteinExistence type="predicted"/>
<dbReference type="Gene3D" id="1.10.260.40">
    <property type="entry name" value="lambda repressor-like DNA-binding domains"/>
    <property type="match status" value="1"/>
</dbReference>
<dbReference type="GO" id="GO:0003677">
    <property type="term" value="F:DNA binding"/>
    <property type="evidence" value="ECO:0007669"/>
    <property type="project" value="InterPro"/>
</dbReference>
<dbReference type="AlphaFoldDB" id="A0A1D8UTS2"/>
<feature type="region of interest" description="Disordered" evidence="1">
    <location>
        <begin position="368"/>
        <end position="429"/>
    </location>
</feature>
<dbReference type="PANTHER" id="PTHR34475:SF1">
    <property type="entry name" value="CYTOSKELETON PROTEIN RODZ"/>
    <property type="match status" value="1"/>
</dbReference>
<feature type="transmembrane region" description="Helical" evidence="2">
    <location>
        <begin position="116"/>
        <end position="137"/>
    </location>
</feature>
<dbReference type="Pfam" id="PF13464">
    <property type="entry name" value="RodZ_C"/>
    <property type="match status" value="1"/>
</dbReference>
<dbReference type="EMBL" id="CP014674">
    <property type="protein sequence ID" value="AOX17036.1"/>
    <property type="molecule type" value="Genomic_DNA"/>
</dbReference>
<keyword evidence="2" id="KW-1133">Transmembrane helix</keyword>
<dbReference type="OrthoDB" id="9790252at2"/>
<protein>
    <submittedName>
        <fullName evidence="3">Uncharacterized protein</fullName>
    </submittedName>
</protein>
<dbReference type="STRING" id="153496.A0U89_07625"/>
<dbReference type="InterPro" id="IPR010982">
    <property type="entry name" value="Lambda_DNA-bd_dom_sf"/>
</dbReference>
<dbReference type="InterPro" id="IPR025194">
    <property type="entry name" value="RodZ-like_C"/>
</dbReference>
<sequence length="429" mass="44562">MSSSGARPNRVPGTAESRSGLGMELRARREELGWALPDVANWLRIREAYLQALEDGQSSALPGTAYAVGFLRTYAQALGFDGEEMARRFRRDAHGALDRKPDLTFPQPVSERGVPVGIWIGVGLAVMIGTYIGYYHFMGGEVAPVRHMPPAAELMPGVTEKGTTSPQVAAVMPERGQAPTPQSLPPQNSTPQSPAPQTSMSQGLASQSLPPQSPAAGPEMPQNQAVSATPPPSATPLAPQTEKSATAPDAVQPNANATPGASEAASAAETTDATAPAASENAVALHANADAWVQIRDHNGAVVFSRVLKAGESWQGDASAEPYRMTLGNAGGLVLSAGTVTTPPLGRLGTVRHNLMVTADAVRQGALTSTSTRAAPVAPSGNVSAHVASPPPVAAPEPHLPLKSPSNSETETETDRLNAHQLEQSAQPR</sequence>
<feature type="compositionally biased region" description="Low complexity" evidence="1">
    <location>
        <begin position="254"/>
        <end position="277"/>
    </location>
</feature>
<dbReference type="Pfam" id="PF13413">
    <property type="entry name" value="HTH_25"/>
    <property type="match status" value="1"/>
</dbReference>
<gene>
    <name evidence="3" type="ORF">A0U89_07625</name>
</gene>
<evidence type="ECO:0000313" key="3">
    <source>
        <dbReference type="EMBL" id="AOX17036.1"/>
    </source>
</evidence>
<dbReference type="PANTHER" id="PTHR34475">
    <property type="match status" value="1"/>
</dbReference>
<dbReference type="RefSeq" id="WP_070402724.1">
    <property type="nucleotide sequence ID" value="NZ_BJVW01000003.1"/>
</dbReference>
<reference evidence="3 4" key="1">
    <citation type="journal article" date="2016" name="Microb. Cell Fact.">
        <title>Dissection of exopolysaccharide biosynthesis in Kozakia baliensis.</title>
        <authorList>
            <person name="Brandt J.U."/>
            <person name="Jakob F."/>
            <person name="Behr J."/>
            <person name="Geissler A.J."/>
            <person name="Vogel R.F."/>
        </authorList>
    </citation>
    <scope>NUCLEOTIDE SEQUENCE [LARGE SCALE GENOMIC DNA]</scope>
    <source>
        <strain evidence="3 4">DSM 14400</strain>
    </source>
</reference>
<dbReference type="Proteomes" id="UP000179145">
    <property type="component" value="Chromosome"/>
</dbReference>
<feature type="compositionally biased region" description="Pro residues" evidence="1">
    <location>
        <begin position="389"/>
        <end position="399"/>
    </location>
</feature>
<evidence type="ECO:0000313" key="4">
    <source>
        <dbReference type="Proteomes" id="UP000179145"/>
    </source>
</evidence>
<dbReference type="InterPro" id="IPR050400">
    <property type="entry name" value="Bact_Cytoskel_RodZ"/>
</dbReference>
<keyword evidence="2" id="KW-0812">Transmembrane</keyword>
<dbReference type="KEGG" id="kba:A0U89_07625"/>
<name>A0A1D8UTS2_9PROT</name>
<organism evidence="3 4">
    <name type="scientific">Kozakia baliensis</name>
    <dbReference type="NCBI Taxonomy" id="153496"/>
    <lineage>
        <taxon>Bacteria</taxon>
        <taxon>Pseudomonadati</taxon>
        <taxon>Pseudomonadota</taxon>
        <taxon>Alphaproteobacteria</taxon>
        <taxon>Acetobacterales</taxon>
        <taxon>Acetobacteraceae</taxon>
        <taxon>Kozakia</taxon>
    </lineage>
</organism>
<accession>A0A1D8UTS2</accession>
<evidence type="ECO:0000256" key="1">
    <source>
        <dbReference type="SAM" id="MobiDB-lite"/>
    </source>
</evidence>
<feature type="region of interest" description="Disordered" evidence="1">
    <location>
        <begin position="174"/>
        <end position="277"/>
    </location>
</feature>
<keyword evidence="4" id="KW-1185">Reference proteome</keyword>
<keyword evidence="2" id="KW-0472">Membrane</keyword>